<dbReference type="Pfam" id="PF00356">
    <property type="entry name" value="LacI"/>
    <property type="match status" value="1"/>
</dbReference>
<evidence type="ECO:0000256" key="3">
    <source>
        <dbReference type="ARBA" id="ARBA00023163"/>
    </source>
</evidence>
<dbReference type="PANTHER" id="PTHR30146">
    <property type="entry name" value="LACI-RELATED TRANSCRIPTIONAL REPRESSOR"/>
    <property type="match status" value="1"/>
</dbReference>
<dbReference type="SUPFAM" id="SSF53822">
    <property type="entry name" value="Periplasmic binding protein-like I"/>
    <property type="match status" value="1"/>
</dbReference>
<dbReference type="GO" id="GO:0000976">
    <property type="term" value="F:transcription cis-regulatory region binding"/>
    <property type="evidence" value="ECO:0007669"/>
    <property type="project" value="TreeGrafter"/>
</dbReference>
<keyword evidence="1" id="KW-0805">Transcription regulation</keyword>
<dbReference type="Pfam" id="PF13377">
    <property type="entry name" value="Peripla_BP_3"/>
    <property type="match status" value="1"/>
</dbReference>
<evidence type="ECO:0000313" key="5">
    <source>
        <dbReference type="EMBL" id="QPH52408.1"/>
    </source>
</evidence>
<dbReference type="CDD" id="cd20010">
    <property type="entry name" value="PBP1_AglR-like"/>
    <property type="match status" value="1"/>
</dbReference>
<dbReference type="InterPro" id="IPR046335">
    <property type="entry name" value="LacI/GalR-like_sensor"/>
</dbReference>
<dbReference type="InterPro" id="IPR010982">
    <property type="entry name" value="Lambda_DNA-bd_dom_sf"/>
</dbReference>
<dbReference type="GO" id="GO:0003700">
    <property type="term" value="F:DNA-binding transcription factor activity"/>
    <property type="evidence" value="ECO:0007669"/>
    <property type="project" value="TreeGrafter"/>
</dbReference>
<dbReference type="SUPFAM" id="SSF47413">
    <property type="entry name" value="lambda repressor-like DNA-binding domains"/>
    <property type="match status" value="1"/>
</dbReference>
<sequence length="343" mass="37367">MRTPGMTLKELAEMLSLSPTTVSRALNGYPEVNAETRARIEAAAREHGYQPNTMARKLATGKAMAVGHVIPLGEHQMINPIFAEFMTGASEVYSKVGYETILTVVPEKGEEDAYRDLARRHSVDGVIVHAPRTGDPRIKLLTELGLPFVLHGRPVGDDGPSVCLDIKNARAFRQATQFLIDLGHRRIALLNGLEQISFALRRRAGYEQAMERGGIATDPSLSAHQEMTETNGYNTTMAWMQRAERPTAILTSSIISAIGVSRAVRDAGLELGHDVSLITHDDDLSFLRNEGDPPRFTTTFSSISAAGHRCAEMVLDLIAGKPVESEVWDCQLVEGRSTGPAPA</sequence>
<evidence type="ECO:0000256" key="1">
    <source>
        <dbReference type="ARBA" id="ARBA00023015"/>
    </source>
</evidence>
<dbReference type="KEGG" id="poz:I0K15_11285"/>
<protein>
    <submittedName>
        <fullName evidence="5">Substrate-binding domain-containing protein</fullName>
    </submittedName>
</protein>
<proteinExistence type="predicted"/>
<dbReference type="AlphaFoldDB" id="A0A7S9LNL7"/>
<feature type="domain" description="HTH lacI-type" evidence="4">
    <location>
        <begin position="6"/>
        <end position="60"/>
    </location>
</feature>
<keyword evidence="6" id="KW-1185">Reference proteome</keyword>
<reference evidence="5 6" key="1">
    <citation type="submission" date="2020-11" db="EMBL/GenBank/DDBJ databases">
        <title>Description of Pontivivens ytuae sp. nov. isolated from deep sea sediment of Mariana Trench.</title>
        <authorList>
            <person name="Wang Z."/>
            <person name="Sun Q.-L."/>
            <person name="Xu X.-D."/>
            <person name="Tang Y.-Z."/>
            <person name="Zhang J."/>
        </authorList>
    </citation>
    <scope>NUCLEOTIDE SEQUENCE [LARGE SCALE GENOMIC DNA]</scope>
    <source>
        <strain evidence="5 6">MT2928</strain>
    </source>
</reference>
<dbReference type="Gene3D" id="3.40.50.2300">
    <property type="match status" value="2"/>
</dbReference>
<accession>A0A7S9LNL7</accession>
<dbReference type="InterPro" id="IPR028082">
    <property type="entry name" value="Peripla_BP_I"/>
</dbReference>
<dbReference type="Gene3D" id="1.10.260.40">
    <property type="entry name" value="lambda repressor-like DNA-binding domains"/>
    <property type="match status" value="1"/>
</dbReference>
<dbReference type="PANTHER" id="PTHR30146:SF109">
    <property type="entry name" value="HTH-TYPE TRANSCRIPTIONAL REGULATOR GALS"/>
    <property type="match status" value="1"/>
</dbReference>
<keyword evidence="3" id="KW-0804">Transcription</keyword>
<dbReference type="EMBL" id="CP064942">
    <property type="protein sequence ID" value="QPH52408.1"/>
    <property type="molecule type" value="Genomic_DNA"/>
</dbReference>
<gene>
    <name evidence="5" type="ORF">I0K15_11285</name>
</gene>
<dbReference type="SMART" id="SM00354">
    <property type="entry name" value="HTH_LACI"/>
    <property type="match status" value="1"/>
</dbReference>
<dbReference type="InterPro" id="IPR000843">
    <property type="entry name" value="HTH_LacI"/>
</dbReference>
<name>A0A7S9LNL7_9RHOB</name>
<keyword evidence="2" id="KW-0238">DNA-binding</keyword>
<dbReference type="CDD" id="cd01392">
    <property type="entry name" value="HTH_LacI"/>
    <property type="match status" value="1"/>
</dbReference>
<dbReference type="Proteomes" id="UP000594800">
    <property type="component" value="Chromosome"/>
</dbReference>
<evidence type="ECO:0000259" key="4">
    <source>
        <dbReference type="PROSITE" id="PS50932"/>
    </source>
</evidence>
<organism evidence="5 6">
    <name type="scientific">Pontivivens ytuae</name>
    <dbReference type="NCBI Taxonomy" id="2789856"/>
    <lineage>
        <taxon>Bacteria</taxon>
        <taxon>Pseudomonadati</taxon>
        <taxon>Pseudomonadota</taxon>
        <taxon>Alphaproteobacteria</taxon>
        <taxon>Rhodobacterales</taxon>
        <taxon>Paracoccaceae</taxon>
        <taxon>Pontivivens</taxon>
    </lineage>
</organism>
<evidence type="ECO:0000313" key="6">
    <source>
        <dbReference type="Proteomes" id="UP000594800"/>
    </source>
</evidence>
<dbReference type="PROSITE" id="PS50932">
    <property type="entry name" value="HTH_LACI_2"/>
    <property type="match status" value="1"/>
</dbReference>
<evidence type="ECO:0000256" key="2">
    <source>
        <dbReference type="ARBA" id="ARBA00023125"/>
    </source>
</evidence>